<keyword evidence="2" id="KW-1185">Reference proteome</keyword>
<comment type="caution">
    <text evidence="1">The sequence shown here is derived from an EMBL/GenBank/DDBJ whole genome shotgun (WGS) entry which is preliminary data.</text>
</comment>
<dbReference type="Proteomes" id="UP001163324">
    <property type="component" value="Chromosome 7"/>
</dbReference>
<evidence type="ECO:0000313" key="2">
    <source>
        <dbReference type="Proteomes" id="UP001163324"/>
    </source>
</evidence>
<evidence type="ECO:0000313" key="1">
    <source>
        <dbReference type="EMBL" id="KAI9897797.1"/>
    </source>
</evidence>
<gene>
    <name evidence="1" type="ORF">N3K66_007653</name>
</gene>
<accession>A0ACC0UX48</accession>
<reference evidence="1" key="1">
    <citation type="submission" date="2022-10" db="EMBL/GenBank/DDBJ databases">
        <title>Complete Genome of Trichothecium roseum strain YXFP-22015, a Plant Pathogen Isolated from Citrus.</title>
        <authorList>
            <person name="Wang Y."/>
            <person name="Zhu L."/>
        </authorList>
    </citation>
    <scope>NUCLEOTIDE SEQUENCE</scope>
    <source>
        <strain evidence="1">YXFP-22015</strain>
    </source>
</reference>
<protein>
    <submittedName>
        <fullName evidence="1">Uncharacterized protein</fullName>
    </submittedName>
</protein>
<dbReference type="EMBL" id="CM047946">
    <property type="protein sequence ID" value="KAI9897797.1"/>
    <property type="molecule type" value="Genomic_DNA"/>
</dbReference>
<proteinExistence type="predicted"/>
<sequence length="192" mass="22288">MFILTKLADLVQIHPKDFEKHSADAIEDNINEKYSNHVLHKIGLCISLYDILWTSEGLIGHGTGMVNVNVEFRMIVFRPFKGEVILARIRSLTPEGMHLRTDFFDDIFVPFDELPPGTEYNHSQQHWVWDIGDDRLAYGKHDMVRVAVVDEEWFDQTPEGPENDKDENRIKTPYRIKGSMMAEGLGPCEWWD</sequence>
<name>A0ACC0UX48_9HYPO</name>
<organism evidence="1 2">
    <name type="scientific">Trichothecium roseum</name>
    <dbReference type="NCBI Taxonomy" id="47278"/>
    <lineage>
        <taxon>Eukaryota</taxon>
        <taxon>Fungi</taxon>
        <taxon>Dikarya</taxon>
        <taxon>Ascomycota</taxon>
        <taxon>Pezizomycotina</taxon>
        <taxon>Sordariomycetes</taxon>
        <taxon>Hypocreomycetidae</taxon>
        <taxon>Hypocreales</taxon>
        <taxon>Hypocreales incertae sedis</taxon>
        <taxon>Trichothecium</taxon>
    </lineage>
</organism>